<dbReference type="Pfam" id="PF11172">
    <property type="entry name" value="DUF2959"/>
    <property type="match status" value="1"/>
</dbReference>
<dbReference type="RefSeq" id="WP_139755103.1">
    <property type="nucleotide sequence ID" value="NZ_CP039852.1"/>
</dbReference>
<evidence type="ECO:0000256" key="2">
    <source>
        <dbReference type="SAM" id="SignalP"/>
    </source>
</evidence>
<dbReference type="Gene3D" id="1.20.5.300">
    <property type="match status" value="1"/>
</dbReference>
<keyword evidence="4" id="KW-1185">Reference proteome</keyword>
<dbReference type="KEGG" id="salk:FBQ74_02110"/>
<feature type="signal peptide" evidence="2">
    <location>
        <begin position="1"/>
        <end position="18"/>
    </location>
</feature>
<evidence type="ECO:0000256" key="1">
    <source>
        <dbReference type="SAM" id="Coils"/>
    </source>
</evidence>
<feature type="coiled-coil region" evidence="1">
    <location>
        <begin position="36"/>
        <end position="154"/>
    </location>
</feature>
<dbReference type="PROSITE" id="PS51257">
    <property type="entry name" value="PROKAR_LIPOPROTEIN"/>
    <property type="match status" value="1"/>
</dbReference>
<dbReference type="InterPro" id="IPR043473">
    <property type="entry name" value="S2_sf_CoV"/>
</dbReference>
<accession>A0A5B7YAJ8</accession>
<dbReference type="Proteomes" id="UP000304912">
    <property type="component" value="Chromosome"/>
</dbReference>
<gene>
    <name evidence="3" type="ORF">FBQ74_02110</name>
</gene>
<organism evidence="3 4">
    <name type="scientific">Salinimonas iocasae</name>
    <dbReference type="NCBI Taxonomy" id="2572577"/>
    <lineage>
        <taxon>Bacteria</taxon>
        <taxon>Pseudomonadati</taxon>
        <taxon>Pseudomonadota</taxon>
        <taxon>Gammaproteobacteria</taxon>
        <taxon>Alteromonadales</taxon>
        <taxon>Alteromonadaceae</taxon>
        <taxon>Alteromonas/Salinimonas group</taxon>
        <taxon>Salinimonas</taxon>
    </lineage>
</organism>
<evidence type="ECO:0000313" key="3">
    <source>
        <dbReference type="EMBL" id="QCZ92343.1"/>
    </source>
</evidence>
<keyword evidence="1" id="KW-0175">Coiled coil</keyword>
<evidence type="ECO:0000313" key="4">
    <source>
        <dbReference type="Proteomes" id="UP000304912"/>
    </source>
</evidence>
<sequence>MLKNLLVASSLALTVSLAGCQSAYYSAWEQVGVEKRDIMVDRVEDAKESQEDAQEQFSSALEEFSALVNFDGGDLEDVYNSLNDEYEDSKSAAEDVSNRINKVQSVAEALFDEWEEELDEYENTTLRRESESKLRQTRQRYEDMLRAMRNAEGKMDPVLQRLQDNVLYLKHNLNANAIGALQGELTTIRGDVDTLIAEMNKAISESDAFIASMR</sequence>
<dbReference type="AlphaFoldDB" id="A0A5B7YAJ8"/>
<keyword evidence="2" id="KW-0732">Signal</keyword>
<reference evidence="3 4" key="1">
    <citation type="submission" date="2019-04" db="EMBL/GenBank/DDBJ databases">
        <title>Salinimonas iocasae sp. nov., a halophilic bacterium isolated from the outer tube casing of tubeworms in Okinawa Trough.</title>
        <authorList>
            <person name="Zhang H."/>
            <person name="Wang H."/>
            <person name="Li C."/>
        </authorList>
    </citation>
    <scope>NUCLEOTIDE SEQUENCE [LARGE SCALE GENOMIC DNA]</scope>
    <source>
        <strain evidence="3 4">KX18D6</strain>
    </source>
</reference>
<dbReference type="InterPro" id="IPR021342">
    <property type="entry name" value="DUF2959"/>
</dbReference>
<name>A0A5B7YAJ8_9ALTE</name>
<proteinExistence type="predicted"/>
<dbReference type="SUPFAM" id="SSF111474">
    <property type="entry name" value="Coronavirus S2 glycoprotein"/>
    <property type="match status" value="1"/>
</dbReference>
<dbReference type="OrthoDB" id="9780401at2"/>
<feature type="chain" id="PRO_5022659963" evidence="2">
    <location>
        <begin position="19"/>
        <end position="214"/>
    </location>
</feature>
<protein>
    <submittedName>
        <fullName evidence="3">DUF2959 domain-containing protein</fullName>
    </submittedName>
</protein>
<dbReference type="EMBL" id="CP039852">
    <property type="protein sequence ID" value="QCZ92343.1"/>
    <property type="molecule type" value="Genomic_DNA"/>
</dbReference>